<sequence length="150" mass="17325">MDSTPCIYNPPTTTITIFMTPHFQIQKNSVCEKISQLIRIPSVCFLNENKVQILQQQYPYFPSYANLLHLSPQSVSPNQAPNSIHSQLQIIQRVPWHHLLVQVTIECHLLDVLVGAHLHKCLPRRVRSVKDLLKHIQHLVRRPVGLVPFF</sequence>
<evidence type="ECO:0000313" key="2">
    <source>
        <dbReference type="Proteomes" id="UP000823749"/>
    </source>
</evidence>
<comment type="caution">
    <text evidence="1">The sequence shown here is derived from an EMBL/GenBank/DDBJ whole genome shotgun (WGS) entry which is preliminary data.</text>
</comment>
<keyword evidence="2" id="KW-1185">Reference proteome</keyword>
<reference evidence="1" key="1">
    <citation type="submission" date="2020-08" db="EMBL/GenBank/DDBJ databases">
        <title>Plant Genome Project.</title>
        <authorList>
            <person name="Zhang R.-G."/>
        </authorList>
    </citation>
    <scope>NUCLEOTIDE SEQUENCE</scope>
    <source>
        <strain evidence="1">WSP0</strain>
        <tissue evidence="1">Leaf</tissue>
    </source>
</reference>
<protein>
    <submittedName>
        <fullName evidence="1">Uncharacterized protein</fullName>
    </submittedName>
</protein>
<dbReference type="Proteomes" id="UP000823749">
    <property type="component" value="Chromosome 12"/>
</dbReference>
<dbReference type="EMBL" id="JACTNZ010000012">
    <property type="protein sequence ID" value="KAG5522804.1"/>
    <property type="molecule type" value="Genomic_DNA"/>
</dbReference>
<proteinExistence type="predicted"/>
<accession>A0AAV6I620</accession>
<name>A0AAV6I620_9ERIC</name>
<gene>
    <name evidence="1" type="ORF">RHGRI_034824</name>
</gene>
<dbReference type="AlphaFoldDB" id="A0AAV6I620"/>
<organism evidence="1 2">
    <name type="scientific">Rhododendron griersonianum</name>
    <dbReference type="NCBI Taxonomy" id="479676"/>
    <lineage>
        <taxon>Eukaryota</taxon>
        <taxon>Viridiplantae</taxon>
        <taxon>Streptophyta</taxon>
        <taxon>Embryophyta</taxon>
        <taxon>Tracheophyta</taxon>
        <taxon>Spermatophyta</taxon>
        <taxon>Magnoliopsida</taxon>
        <taxon>eudicotyledons</taxon>
        <taxon>Gunneridae</taxon>
        <taxon>Pentapetalae</taxon>
        <taxon>asterids</taxon>
        <taxon>Ericales</taxon>
        <taxon>Ericaceae</taxon>
        <taxon>Ericoideae</taxon>
        <taxon>Rhodoreae</taxon>
        <taxon>Rhododendron</taxon>
    </lineage>
</organism>
<evidence type="ECO:0000313" key="1">
    <source>
        <dbReference type="EMBL" id="KAG5522804.1"/>
    </source>
</evidence>